<evidence type="ECO:0000256" key="10">
    <source>
        <dbReference type="ARBA" id="ARBA00023204"/>
    </source>
</evidence>
<evidence type="ECO:0000256" key="15">
    <source>
        <dbReference type="ARBA" id="ARBA00076716"/>
    </source>
</evidence>
<evidence type="ECO:0000256" key="9">
    <source>
        <dbReference type="ARBA" id="ARBA00022842"/>
    </source>
</evidence>
<evidence type="ECO:0000259" key="19">
    <source>
        <dbReference type="SMART" id="SM00485"/>
    </source>
</evidence>
<evidence type="ECO:0000256" key="3">
    <source>
        <dbReference type="ARBA" id="ARBA00022722"/>
    </source>
</evidence>
<feature type="domain" description="XPG-I" evidence="18">
    <location>
        <begin position="137"/>
        <end position="214"/>
    </location>
</feature>
<keyword evidence="4" id="KW-0479">Metal-binding</keyword>
<protein>
    <recommendedName>
        <fullName evidence="14">Flap endonuclease GEN</fullName>
    </recommendedName>
    <alternativeName>
        <fullName evidence="16">Flap structure-specific endonuclease GEN</fullName>
    </alternativeName>
    <alternativeName>
        <fullName evidence="15">Xpg-like endonuclease</fullName>
    </alternativeName>
</protein>
<dbReference type="InterPro" id="IPR006086">
    <property type="entry name" value="XPG-I_dom"/>
</dbReference>
<dbReference type="InterPro" id="IPR006085">
    <property type="entry name" value="XPG_DNA_repair_N"/>
</dbReference>
<evidence type="ECO:0000313" key="21">
    <source>
        <dbReference type="Proteomes" id="UP000095300"/>
    </source>
</evidence>
<dbReference type="CDD" id="cd09905">
    <property type="entry name" value="H3TH_GEN1"/>
    <property type="match status" value="1"/>
</dbReference>
<dbReference type="SUPFAM" id="SSF47807">
    <property type="entry name" value="5' to 3' exonuclease, C-terminal subdomain"/>
    <property type="match status" value="1"/>
</dbReference>
<dbReference type="SMART" id="SM00485">
    <property type="entry name" value="XPGN"/>
    <property type="match status" value="1"/>
</dbReference>
<dbReference type="Pfam" id="PF00867">
    <property type="entry name" value="XPG_I"/>
    <property type="match status" value="1"/>
</dbReference>
<evidence type="ECO:0000256" key="17">
    <source>
        <dbReference type="SAM" id="MobiDB-lite"/>
    </source>
</evidence>
<evidence type="ECO:0000259" key="18">
    <source>
        <dbReference type="SMART" id="SM00484"/>
    </source>
</evidence>
<dbReference type="InterPro" id="IPR029060">
    <property type="entry name" value="PIN-like_dom_sf"/>
</dbReference>
<feature type="compositionally biased region" description="Polar residues" evidence="17">
    <location>
        <begin position="103"/>
        <end position="114"/>
    </location>
</feature>
<evidence type="ECO:0000256" key="13">
    <source>
        <dbReference type="ARBA" id="ARBA00053976"/>
    </source>
</evidence>
<dbReference type="Gene3D" id="3.40.50.1010">
    <property type="entry name" value="5'-nuclease"/>
    <property type="match status" value="1"/>
</dbReference>
<evidence type="ECO:0000256" key="12">
    <source>
        <dbReference type="ARBA" id="ARBA00038112"/>
    </source>
</evidence>
<dbReference type="InterPro" id="IPR036279">
    <property type="entry name" value="5-3_exonuclease_C_sf"/>
</dbReference>
<keyword evidence="6" id="KW-0227">DNA damage</keyword>
<dbReference type="InterPro" id="IPR041012">
    <property type="entry name" value="GEN_chromo"/>
</dbReference>
<dbReference type="CDD" id="cd09869">
    <property type="entry name" value="PIN_GEN1"/>
    <property type="match status" value="1"/>
</dbReference>
<reference evidence="20" key="1">
    <citation type="submission" date="2020-05" db="UniProtKB">
        <authorList>
            <consortium name="EnsemblMetazoa"/>
        </authorList>
    </citation>
    <scope>IDENTIFICATION</scope>
    <source>
        <strain evidence="20">USDA</strain>
    </source>
</reference>
<keyword evidence="10" id="KW-0234">DNA repair</keyword>
<dbReference type="GO" id="GO:0004527">
    <property type="term" value="F:exonuclease activity"/>
    <property type="evidence" value="ECO:0007669"/>
    <property type="project" value="UniProtKB-KW"/>
</dbReference>
<feature type="compositionally biased region" description="Polar residues" evidence="17">
    <location>
        <begin position="563"/>
        <end position="583"/>
    </location>
</feature>
<keyword evidence="8" id="KW-0269">Exonuclease</keyword>
<evidence type="ECO:0000313" key="20">
    <source>
        <dbReference type="EnsemblMetazoa" id="SCAU007815-PA"/>
    </source>
</evidence>
<keyword evidence="7" id="KW-0378">Hydrolase</keyword>
<dbReference type="PANTHER" id="PTHR11081">
    <property type="entry name" value="FLAP ENDONUCLEASE FAMILY MEMBER"/>
    <property type="match status" value="1"/>
</dbReference>
<dbReference type="AlphaFoldDB" id="A0A1I8PG70"/>
<evidence type="ECO:0000256" key="11">
    <source>
        <dbReference type="ARBA" id="ARBA00023242"/>
    </source>
</evidence>
<dbReference type="SUPFAM" id="SSF88723">
    <property type="entry name" value="PIN domain-like"/>
    <property type="match status" value="1"/>
</dbReference>
<proteinExistence type="inferred from homology"/>
<name>A0A1I8PG70_STOCA</name>
<dbReference type="GO" id="GO:0008821">
    <property type="term" value="F:crossover junction DNA endonuclease activity"/>
    <property type="evidence" value="ECO:0007669"/>
    <property type="project" value="UniProtKB-ARBA"/>
</dbReference>
<comment type="similarity">
    <text evidence="12">Belongs to the XPG/RAD2 endonuclease family. GEN subfamily.</text>
</comment>
<comment type="function">
    <text evidence="13">Endonuclease which cleaves flap structures at the junction between single-stranded DNA and double-stranded DNA. Specific for 5'-overhanging flap structures in which the 5'-upstream of the flap is completely double-stranded. Prefers the blocked-flap structures similar to those occurring at replication forks, in which the 5' single-strand overhang of the flap is double-stranded. Also possesses weak 5'- to 3'-exonuclease activity on nicked but not gapped double-stranded DNA. Does not cleave bubble-like or Holliday junction substrates.</text>
</comment>
<organism evidence="20 21">
    <name type="scientific">Stomoxys calcitrans</name>
    <name type="common">Stable fly</name>
    <name type="synonym">Conops calcitrans</name>
    <dbReference type="NCBI Taxonomy" id="35570"/>
    <lineage>
        <taxon>Eukaryota</taxon>
        <taxon>Metazoa</taxon>
        <taxon>Ecdysozoa</taxon>
        <taxon>Arthropoda</taxon>
        <taxon>Hexapoda</taxon>
        <taxon>Insecta</taxon>
        <taxon>Pterygota</taxon>
        <taxon>Neoptera</taxon>
        <taxon>Endopterygota</taxon>
        <taxon>Diptera</taxon>
        <taxon>Brachycera</taxon>
        <taxon>Muscomorpha</taxon>
        <taxon>Muscoidea</taxon>
        <taxon>Muscidae</taxon>
        <taxon>Stomoxys</taxon>
    </lineage>
</organism>
<dbReference type="SMART" id="SM00279">
    <property type="entry name" value="HhH2"/>
    <property type="match status" value="1"/>
</dbReference>
<comment type="cofactor">
    <cofactor evidence="1">
        <name>Mg(2+)</name>
        <dbReference type="ChEBI" id="CHEBI:18420"/>
    </cofactor>
</comment>
<dbReference type="Gene3D" id="1.10.150.20">
    <property type="entry name" value="5' to 3' exonuclease, C-terminal subdomain"/>
    <property type="match status" value="1"/>
</dbReference>
<evidence type="ECO:0000256" key="16">
    <source>
        <dbReference type="ARBA" id="ARBA00080957"/>
    </source>
</evidence>
<dbReference type="FunFam" id="3.40.50.1010:FF:000054">
    <property type="entry name" value="Flap endonuclease GEN"/>
    <property type="match status" value="1"/>
</dbReference>
<keyword evidence="5" id="KW-0255">Endonuclease</keyword>
<dbReference type="InterPro" id="IPR006084">
    <property type="entry name" value="XPG/Rad2"/>
</dbReference>
<keyword evidence="3" id="KW-0540">Nuclease</keyword>
<dbReference type="KEGG" id="scac:106082371"/>
<dbReference type="GO" id="GO:0005634">
    <property type="term" value="C:nucleus"/>
    <property type="evidence" value="ECO:0007669"/>
    <property type="project" value="UniProtKB-SubCell"/>
</dbReference>
<dbReference type="FunFam" id="1.10.150.20:FF:000030">
    <property type="entry name" value="Flap endonuclease GEN-like 1"/>
    <property type="match status" value="1"/>
</dbReference>
<comment type="subcellular location">
    <subcellularLocation>
        <location evidence="2">Nucleus</location>
    </subcellularLocation>
</comment>
<gene>
    <name evidence="20" type="primary">106082371</name>
</gene>
<dbReference type="VEuPathDB" id="VectorBase:SCAU007815"/>
<evidence type="ECO:0000256" key="8">
    <source>
        <dbReference type="ARBA" id="ARBA00022839"/>
    </source>
</evidence>
<sequence length="789" mass="89462">MGVKDLWTVLTPHAERKPISDLRGKTVAIDLAGWVCESLNVVDYFVHPRHHLKNLFFRTCYLIWEEVVPIFVLEGTAPKLKKQVMEKRNEIQFRGVKPKEKPMTNTQTSVNSQPCKGGDKGRSRFNQVLKQCENLLASMGIQCVQGPGEAEAYCAFLNLKGLVDGVISQDSDCFAYGAVRVYRNFSVSSQGALAAQGGAIDIYDMKQICSRMDFGQNKVIVMALLCGCDYCPDGVGGIGRDSVIKLFNKYKNDEILDKIRRWRQEDAKYTALEMRVDDKTICTNCGHLGRTQSHTKNGCGVCRTNRGCNEQLWREERLSIKAELVLRKKALADASFPSEEIIEEFLKQPDKVPDLELSWRQPNMVKFIKQVGHLLQWHEIYCFQKFFPLLTRWQLLNALKVKDASSVMAYVTPKEIIKKRVVKGIPSLELLWQDEKGFFNGLIPDVQMREYEKDNAKGINDLWTTVEPMDMMEAAYPMLVETYLKSKAKPKKVNKKKSKGNLKSGESQTLGSLENFDDLIKATNEVAKTIAKPKRKSKTKLVSNPGLQMIDKFFKQKCDQHFKTPSKSSNGGQTSTPIRTNVPSDWESDDEDNIFDMSDIVNAIVGKCSDPILRTHKGLQLQYESMPEDISLMLNDLKTSATAMDIRSKCVDDLDVLSEKRSLSNSFRMSTYKEAKRASLDDSFDVLVKLGNDKVDKIGIISKSSEKIFHSSEKPLNIVDRFKQKQKISLSGDKRKDCDKSCDDDQGISYFFNQSFQKENEDIFEKLMETSLAKYSADDAIDNVILLSD</sequence>
<dbReference type="PANTHER" id="PTHR11081:SF70">
    <property type="entry name" value="FLAP ENDONUCLEASE GEN HOMOLOG 1"/>
    <property type="match status" value="1"/>
</dbReference>
<evidence type="ECO:0000256" key="4">
    <source>
        <dbReference type="ARBA" id="ARBA00022723"/>
    </source>
</evidence>
<feature type="domain" description="XPG N-terminal" evidence="19">
    <location>
        <begin position="1"/>
        <end position="95"/>
    </location>
</feature>
<feature type="region of interest" description="Disordered" evidence="17">
    <location>
        <begin position="100"/>
        <end position="119"/>
    </location>
</feature>
<dbReference type="GO" id="GO:0046872">
    <property type="term" value="F:metal ion binding"/>
    <property type="evidence" value="ECO:0007669"/>
    <property type="project" value="UniProtKB-KW"/>
</dbReference>
<dbReference type="InterPro" id="IPR008918">
    <property type="entry name" value="HhH2"/>
</dbReference>
<dbReference type="PRINTS" id="PR00853">
    <property type="entry name" value="XPGRADSUPER"/>
</dbReference>
<keyword evidence="9" id="KW-0460">Magnesium</keyword>
<feature type="region of interest" description="Disordered" evidence="17">
    <location>
        <begin position="561"/>
        <end position="587"/>
    </location>
</feature>
<evidence type="ECO:0000256" key="5">
    <source>
        <dbReference type="ARBA" id="ARBA00022759"/>
    </source>
</evidence>
<dbReference type="Pfam" id="PF00752">
    <property type="entry name" value="XPG_N"/>
    <property type="match status" value="1"/>
</dbReference>
<evidence type="ECO:0000256" key="1">
    <source>
        <dbReference type="ARBA" id="ARBA00001946"/>
    </source>
</evidence>
<evidence type="ECO:0000256" key="14">
    <source>
        <dbReference type="ARBA" id="ARBA00070746"/>
    </source>
</evidence>
<evidence type="ECO:0000256" key="6">
    <source>
        <dbReference type="ARBA" id="ARBA00022763"/>
    </source>
</evidence>
<keyword evidence="21" id="KW-1185">Reference proteome</keyword>
<dbReference type="GO" id="GO:0006281">
    <property type="term" value="P:DNA repair"/>
    <property type="evidence" value="ECO:0007669"/>
    <property type="project" value="UniProtKB-KW"/>
</dbReference>
<dbReference type="SMART" id="SM00484">
    <property type="entry name" value="XPGI"/>
    <property type="match status" value="1"/>
</dbReference>
<evidence type="ECO:0000256" key="2">
    <source>
        <dbReference type="ARBA" id="ARBA00004123"/>
    </source>
</evidence>
<dbReference type="OrthoDB" id="2959108at2759"/>
<dbReference type="Proteomes" id="UP000095300">
    <property type="component" value="Unassembled WGS sequence"/>
</dbReference>
<dbReference type="STRING" id="35570.A0A1I8PG70"/>
<accession>A0A1I8PG70</accession>
<keyword evidence="11" id="KW-0539">Nucleus</keyword>
<dbReference type="GO" id="GO:0000400">
    <property type="term" value="F:four-way junction DNA binding"/>
    <property type="evidence" value="ECO:0007669"/>
    <property type="project" value="UniProtKB-ARBA"/>
</dbReference>
<dbReference type="GO" id="GO:0017108">
    <property type="term" value="F:5'-flap endonuclease activity"/>
    <property type="evidence" value="ECO:0007669"/>
    <property type="project" value="TreeGrafter"/>
</dbReference>
<dbReference type="EnsemblMetazoa" id="SCAU007815-RA">
    <property type="protein sequence ID" value="SCAU007815-PA"/>
    <property type="gene ID" value="SCAU007815"/>
</dbReference>
<dbReference type="Pfam" id="PF18704">
    <property type="entry name" value="Chromo_2"/>
    <property type="match status" value="1"/>
</dbReference>
<evidence type="ECO:0000256" key="7">
    <source>
        <dbReference type="ARBA" id="ARBA00022801"/>
    </source>
</evidence>